<dbReference type="EMBL" id="CP045894">
    <property type="protein sequence ID" value="QQP55568.1"/>
    <property type="molecule type" value="Genomic_DNA"/>
</dbReference>
<reference evidence="4" key="1">
    <citation type="submission" date="2021-01" db="EMBL/GenBank/DDBJ databases">
        <title>Caligus Genome Assembly.</title>
        <authorList>
            <person name="Gallardo-Escarate C."/>
        </authorList>
    </citation>
    <scope>NUCLEOTIDE SEQUENCE [LARGE SCALE GENOMIC DNA]</scope>
</reference>
<dbReference type="GO" id="GO:0097120">
    <property type="term" value="P:receptor localization to synapse"/>
    <property type="evidence" value="ECO:0007669"/>
    <property type="project" value="TreeGrafter"/>
</dbReference>
<dbReference type="GO" id="GO:0045197">
    <property type="term" value="P:establishment or maintenance of epithelial cell apical/basal polarity"/>
    <property type="evidence" value="ECO:0007669"/>
    <property type="project" value="TreeGrafter"/>
</dbReference>
<dbReference type="InterPro" id="IPR001478">
    <property type="entry name" value="PDZ"/>
</dbReference>
<dbReference type="SMART" id="SM00228">
    <property type="entry name" value="PDZ"/>
    <property type="match status" value="2"/>
</dbReference>
<keyword evidence="4" id="KW-1185">Reference proteome</keyword>
<dbReference type="SUPFAM" id="SSF50156">
    <property type="entry name" value="PDZ domain-like"/>
    <property type="match status" value="2"/>
</dbReference>
<dbReference type="PANTHER" id="PTHR23119:SF44">
    <property type="entry name" value="PROTEIN LAP4"/>
    <property type="match status" value="1"/>
</dbReference>
<dbReference type="GO" id="GO:0043113">
    <property type="term" value="P:receptor clustering"/>
    <property type="evidence" value="ECO:0007669"/>
    <property type="project" value="TreeGrafter"/>
</dbReference>
<dbReference type="AlphaFoldDB" id="A0A7T8KGW3"/>
<evidence type="ECO:0000256" key="1">
    <source>
        <dbReference type="SAM" id="MobiDB-lite"/>
    </source>
</evidence>
<evidence type="ECO:0000313" key="4">
    <source>
        <dbReference type="Proteomes" id="UP000595437"/>
    </source>
</evidence>
<dbReference type="Proteomes" id="UP000595437">
    <property type="component" value="Chromosome 5"/>
</dbReference>
<dbReference type="PROSITE" id="PS50106">
    <property type="entry name" value="PDZ"/>
    <property type="match status" value="2"/>
</dbReference>
<dbReference type="InterPro" id="IPR050614">
    <property type="entry name" value="Synaptic_Scaffolding_LAP-MAGUK"/>
</dbReference>
<name>A0A7T8KGW3_CALRO</name>
<dbReference type="GO" id="GO:0016323">
    <property type="term" value="C:basolateral plasma membrane"/>
    <property type="evidence" value="ECO:0007669"/>
    <property type="project" value="TreeGrafter"/>
</dbReference>
<gene>
    <name evidence="3" type="ORF">FKW44_008800</name>
</gene>
<dbReference type="PANTHER" id="PTHR23119">
    <property type="entry name" value="DISCS LARGE"/>
    <property type="match status" value="1"/>
</dbReference>
<sequence length="393" mass="41629">MKEFDIVFERADKGLGLSIAGGLGSTPYKTNDEGIFISRVTPGGPAELAGLQKDDKVLSVNGHSCIDIDHYESVGILKAAGSLITMKIAREINVPTKIPQQAQEMPQNNDEQQPSLPHLKNSVLNSGKNGFHSGDETGSSLKDSKGLSFSSSGLLTPSTSTSHSHLFEAPSSHLSSPSDASRRVIDKVSTTLRRDHRGLGLSIAGGRGADPYIEGSESVFISKIAENGPAAMDGKLLVGDRLLQINGHDVSQAEHAEVVSILKGPDRYVQLLVERLSSSPDSQLSSSIISSSEKSPKVFGLPKPYTGLYSASSYMANRPSYMRTREPGQYTISSGGGAAGSSFSGSSSYVKLPGLSSTFKSESDVSIETKLRGEKNIVLDLIEQLPPAPKDPG</sequence>
<dbReference type="OrthoDB" id="2187496at2759"/>
<evidence type="ECO:0000313" key="3">
    <source>
        <dbReference type="EMBL" id="QQP55568.1"/>
    </source>
</evidence>
<evidence type="ECO:0000259" key="2">
    <source>
        <dbReference type="PROSITE" id="PS50106"/>
    </source>
</evidence>
<proteinExistence type="predicted"/>
<feature type="domain" description="PDZ" evidence="2">
    <location>
        <begin position="189"/>
        <end position="277"/>
    </location>
</feature>
<dbReference type="GO" id="GO:0098609">
    <property type="term" value="P:cell-cell adhesion"/>
    <property type="evidence" value="ECO:0007669"/>
    <property type="project" value="TreeGrafter"/>
</dbReference>
<dbReference type="GO" id="GO:0019901">
    <property type="term" value="F:protein kinase binding"/>
    <property type="evidence" value="ECO:0007669"/>
    <property type="project" value="TreeGrafter"/>
</dbReference>
<feature type="region of interest" description="Disordered" evidence="1">
    <location>
        <begin position="101"/>
        <end position="182"/>
    </location>
</feature>
<accession>A0A7T8KGW3</accession>
<dbReference type="Gene3D" id="2.30.42.10">
    <property type="match status" value="2"/>
</dbReference>
<feature type="compositionally biased region" description="Low complexity" evidence="1">
    <location>
        <begin position="137"/>
        <end position="179"/>
    </location>
</feature>
<dbReference type="InterPro" id="IPR036034">
    <property type="entry name" value="PDZ_sf"/>
</dbReference>
<dbReference type="Pfam" id="PF00595">
    <property type="entry name" value="PDZ"/>
    <property type="match status" value="2"/>
</dbReference>
<feature type="domain" description="PDZ" evidence="2">
    <location>
        <begin position="5"/>
        <end position="92"/>
    </location>
</feature>
<protein>
    <recommendedName>
        <fullName evidence="2">PDZ domain-containing protein</fullName>
    </recommendedName>
</protein>
<feature type="compositionally biased region" description="Polar residues" evidence="1">
    <location>
        <begin position="101"/>
        <end position="115"/>
    </location>
</feature>
<dbReference type="GO" id="GO:0030054">
    <property type="term" value="C:cell junction"/>
    <property type="evidence" value="ECO:0007669"/>
    <property type="project" value="TreeGrafter"/>
</dbReference>
<organism evidence="3 4">
    <name type="scientific">Caligus rogercresseyi</name>
    <name type="common">Sea louse</name>
    <dbReference type="NCBI Taxonomy" id="217165"/>
    <lineage>
        <taxon>Eukaryota</taxon>
        <taxon>Metazoa</taxon>
        <taxon>Ecdysozoa</taxon>
        <taxon>Arthropoda</taxon>
        <taxon>Crustacea</taxon>
        <taxon>Multicrustacea</taxon>
        <taxon>Hexanauplia</taxon>
        <taxon>Copepoda</taxon>
        <taxon>Siphonostomatoida</taxon>
        <taxon>Caligidae</taxon>
        <taxon>Caligus</taxon>
    </lineage>
</organism>